<dbReference type="RefSeq" id="WP_275034694.1">
    <property type="nucleotide sequence ID" value="NZ_CP118615.1"/>
</dbReference>
<keyword evidence="10" id="KW-0812">Transmembrane</keyword>
<feature type="domain" description="Signal transduction histidine kinase subgroup 3 dimerisation and phosphoacceptor" evidence="11">
    <location>
        <begin position="181"/>
        <end position="246"/>
    </location>
</feature>
<protein>
    <recommendedName>
        <fullName evidence="2">histidine kinase</fullName>
        <ecNumber evidence="2">2.7.13.3</ecNumber>
    </recommendedName>
</protein>
<dbReference type="SUPFAM" id="SSF55874">
    <property type="entry name" value="ATPase domain of HSP90 chaperone/DNA topoisomerase II/histidine kinase"/>
    <property type="match status" value="1"/>
</dbReference>
<keyword evidence="4" id="KW-0808">Transferase</keyword>
<reference evidence="12 13" key="1">
    <citation type="submission" date="2023-02" db="EMBL/GenBank/DDBJ databases">
        <authorList>
            <person name="Mo P."/>
        </authorList>
    </citation>
    <scope>NUCLEOTIDE SEQUENCE [LARGE SCALE GENOMIC DNA]</scope>
    <source>
        <strain evidence="12 13">HUAS 3</strain>
    </source>
</reference>
<gene>
    <name evidence="12" type="ORF">PVK37_15390</name>
</gene>
<evidence type="ECO:0000259" key="11">
    <source>
        <dbReference type="Pfam" id="PF07730"/>
    </source>
</evidence>
<dbReference type="Gene3D" id="1.20.5.1930">
    <property type="match status" value="1"/>
</dbReference>
<evidence type="ECO:0000256" key="10">
    <source>
        <dbReference type="SAM" id="Phobius"/>
    </source>
</evidence>
<evidence type="ECO:0000256" key="3">
    <source>
        <dbReference type="ARBA" id="ARBA00022553"/>
    </source>
</evidence>
<keyword evidence="8" id="KW-0902">Two-component regulatory system</keyword>
<keyword evidence="6 12" id="KW-0418">Kinase</keyword>
<accession>A0ABY8A037</accession>
<keyword evidence="3" id="KW-0597">Phosphoprotein</keyword>
<dbReference type="PANTHER" id="PTHR24421:SF10">
    <property type="entry name" value="NITRATE_NITRITE SENSOR PROTEIN NARQ"/>
    <property type="match status" value="1"/>
</dbReference>
<organism evidence="12 13">
    <name type="scientific">Micromonospora cathayae</name>
    <dbReference type="NCBI Taxonomy" id="3028804"/>
    <lineage>
        <taxon>Bacteria</taxon>
        <taxon>Bacillati</taxon>
        <taxon>Actinomycetota</taxon>
        <taxon>Actinomycetes</taxon>
        <taxon>Micromonosporales</taxon>
        <taxon>Micromonosporaceae</taxon>
        <taxon>Micromonospora</taxon>
    </lineage>
</organism>
<dbReference type="InterPro" id="IPR011712">
    <property type="entry name" value="Sig_transdc_His_kin_sub3_dim/P"/>
</dbReference>
<feature type="transmembrane region" description="Helical" evidence="10">
    <location>
        <begin position="99"/>
        <end position="121"/>
    </location>
</feature>
<keyword evidence="10" id="KW-1133">Transmembrane helix</keyword>
<dbReference type="InterPro" id="IPR036890">
    <property type="entry name" value="HATPase_C_sf"/>
</dbReference>
<evidence type="ECO:0000256" key="7">
    <source>
        <dbReference type="ARBA" id="ARBA00022840"/>
    </source>
</evidence>
<feature type="transmembrane region" description="Helical" evidence="10">
    <location>
        <begin position="127"/>
        <end position="145"/>
    </location>
</feature>
<keyword evidence="13" id="KW-1185">Reference proteome</keyword>
<evidence type="ECO:0000256" key="6">
    <source>
        <dbReference type="ARBA" id="ARBA00022777"/>
    </source>
</evidence>
<dbReference type="Pfam" id="PF07730">
    <property type="entry name" value="HisKA_3"/>
    <property type="match status" value="1"/>
</dbReference>
<feature type="region of interest" description="Disordered" evidence="9">
    <location>
        <begin position="356"/>
        <end position="446"/>
    </location>
</feature>
<keyword evidence="10" id="KW-0472">Membrane</keyword>
<dbReference type="Gene3D" id="3.30.565.10">
    <property type="entry name" value="Histidine kinase-like ATPase, C-terminal domain"/>
    <property type="match status" value="1"/>
</dbReference>
<feature type="transmembrane region" description="Helical" evidence="10">
    <location>
        <begin position="43"/>
        <end position="61"/>
    </location>
</feature>
<keyword evidence="5" id="KW-0547">Nucleotide-binding</keyword>
<keyword evidence="7" id="KW-0067">ATP-binding</keyword>
<sequence length="551" mass="58325">MRALGERIDGGWRRLLGDGLLGLFLAAPFGYARLTPPYHRYTVPLLVGWLLLLGAATVLAWRRPLAALVLVVLGSYVDGNFVFAIPVFSYLVGRRAVRALPAALVFAAIAAGGTVLNLGLLGTRARTWFLLATILIFGGVLPWLVGRYRRQYHALLRAGWEYAEVVRREQQGAAERVMLRERARIAREMHDSLGHDLSLIALRAGALELAADLDPRYRTAAGELRVSVTAATERLSGIVRVLRPDAGPVPVEPADVTALVDGARRAGMTVLVRGDPGDADLPELTVVALRGLVREALTNAARYAPGARVVLTVRRVPGRFTVSVVNGPGPTGPPVPVSTGSGLLALGERVRLAGGTLAAGPEGTGFAVRAHLPGGTGDPGREGDSTVPDPTPALASARSPAPTPDRSPAGSPAPTPDRSPAGSPALTPDRPSPWDGSPGAGPPERFGAARRRLRRSLLVAVGTPVALAGLLALVYHPYVTADAVLDPAAYERMRPGQPRADLAGLPRRQVEPPADAPAGCEYYTDGNFPLAQPTWRLCFRQGRLVGKERID</sequence>
<proteinExistence type="predicted"/>
<evidence type="ECO:0000313" key="13">
    <source>
        <dbReference type="Proteomes" id="UP001219605"/>
    </source>
</evidence>
<feature type="compositionally biased region" description="Pro residues" evidence="9">
    <location>
        <begin position="401"/>
        <end position="417"/>
    </location>
</feature>
<feature type="transmembrane region" description="Helical" evidence="10">
    <location>
        <begin position="457"/>
        <end position="478"/>
    </location>
</feature>
<dbReference type="GO" id="GO:0016301">
    <property type="term" value="F:kinase activity"/>
    <property type="evidence" value="ECO:0007669"/>
    <property type="project" value="UniProtKB-KW"/>
</dbReference>
<evidence type="ECO:0000313" key="12">
    <source>
        <dbReference type="EMBL" id="WDZ87687.1"/>
    </source>
</evidence>
<dbReference type="PANTHER" id="PTHR24421">
    <property type="entry name" value="NITRATE/NITRITE SENSOR PROTEIN NARX-RELATED"/>
    <property type="match status" value="1"/>
</dbReference>
<evidence type="ECO:0000256" key="1">
    <source>
        <dbReference type="ARBA" id="ARBA00000085"/>
    </source>
</evidence>
<dbReference type="Proteomes" id="UP001219605">
    <property type="component" value="Chromosome"/>
</dbReference>
<evidence type="ECO:0000256" key="9">
    <source>
        <dbReference type="SAM" id="MobiDB-lite"/>
    </source>
</evidence>
<evidence type="ECO:0000256" key="4">
    <source>
        <dbReference type="ARBA" id="ARBA00022679"/>
    </source>
</evidence>
<name>A0ABY8A037_9ACTN</name>
<dbReference type="InterPro" id="IPR050482">
    <property type="entry name" value="Sensor_HK_TwoCompSys"/>
</dbReference>
<evidence type="ECO:0000256" key="8">
    <source>
        <dbReference type="ARBA" id="ARBA00023012"/>
    </source>
</evidence>
<comment type="catalytic activity">
    <reaction evidence="1">
        <text>ATP + protein L-histidine = ADP + protein N-phospho-L-histidine.</text>
        <dbReference type="EC" id="2.7.13.3"/>
    </reaction>
</comment>
<dbReference type="CDD" id="cd16917">
    <property type="entry name" value="HATPase_UhpB-NarQ-NarX-like"/>
    <property type="match status" value="1"/>
</dbReference>
<evidence type="ECO:0000256" key="5">
    <source>
        <dbReference type="ARBA" id="ARBA00022741"/>
    </source>
</evidence>
<evidence type="ECO:0000256" key="2">
    <source>
        <dbReference type="ARBA" id="ARBA00012438"/>
    </source>
</evidence>
<dbReference type="EMBL" id="CP118615">
    <property type="protein sequence ID" value="WDZ87687.1"/>
    <property type="molecule type" value="Genomic_DNA"/>
</dbReference>
<dbReference type="EC" id="2.7.13.3" evidence="2"/>
<feature type="transmembrane region" description="Helical" evidence="10">
    <location>
        <begin position="67"/>
        <end position="92"/>
    </location>
</feature>
<feature type="transmembrane region" description="Helical" evidence="10">
    <location>
        <begin position="12"/>
        <end position="31"/>
    </location>
</feature>